<dbReference type="SUPFAM" id="SSF52402">
    <property type="entry name" value="Adenine nucleotide alpha hydrolases-like"/>
    <property type="match status" value="1"/>
</dbReference>
<sequence length="272" mass="29585">MRILAILDRPETAMFTLETAGGLADRMNGSEIRVLCPQPAGDPDFQSPDEGLPTHEEKARFARDISTRVEALRNAFDRWAASAGRSHGARWVEIAGDIRKVVAREAMTADMTVLSRPRSGDPDHVTLAFSAVLYDAMAAVVVAPLQHHQTVGAHPVIAWHPAPNLERAMAAARPLLDGASRVTVIIGESRENEQPEPPFVDALRQRGIVVTVDRFIIASANVGEEIRTRALAAGGDLLVMGAYSRPHFIEWLFGGPTRDILAHGTLPILTHH</sequence>
<dbReference type="Proteomes" id="UP000247609">
    <property type="component" value="Unassembled WGS sequence"/>
</dbReference>
<evidence type="ECO:0000313" key="2">
    <source>
        <dbReference type="Proteomes" id="UP000247609"/>
    </source>
</evidence>
<dbReference type="AlphaFoldDB" id="A0A318QRB8"/>
<evidence type="ECO:0000313" key="1">
    <source>
        <dbReference type="EMBL" id="PYD75263.1"/>
    </source>
</evidence>
<name>A0A318QRB8_9PROT</name>
<dbReference type="EMBL" id="NOXG01000012">
    <property type="protein sequence ID" value="PYD75263.1"/>
    <property type="molecule type" value="Genomic_DNA"/>
</dbReference>
<dbReference type="Gene3D" id="3.40.50.12370">
    <property type="match status" value="1"/>
</dbReference>
<proteinExistence type="predicted"/>
<reference evidence="1 2" key="1">
    <citation type="submission" date="2017-07" db="EMBL/GenBank/DDBJ databases">
        <title>A draft genome sequence of Komagataeibacter sp. T5K1.</title>
        <authorList>
            <person name="Skraban J."/>
            <person name="Cleenwerck I."/>
            <person name="Vandamme P."/>
            <person name="Trcek J."/>
        </authorList>
    </citation>
    <scope>NUCLEOTIDE SEQUENCE [LARGE SCALE GENOMIC DNA]</scope>
    <source>
        <strain evidence="1 2">T5K1</strain>
    </source>
</reference>
<organism evidence="1 2">
    <name type="scientific">Novacetimonas pomaceti</name>
    <dbReference type="NCBI Taxonomy" id="2021998"/>
    <lineage>
        <taxon>Bacteria</taxon>
        <taxon>Pseudomonadati</taxon>
        <taxon>Pseudomonadota</taxon>
        <taxon>Alphaproteobacteria</taxon>
        <taxon>Acetobacterales</taxon>
        <taxon>Acetobacteraceae</taxon>
        <taxon>Novacetimonas</taxon>
    </lineage>
</organism>
<gene>
    <name evidence="1" type="ORF">CFR71_10455</name>
</gene>
<accession>A0A318QRB8</accession>
<comment type="caution">
    <text evidence="1">The sequence shown here is derived from an EMBL/GenBank/DDBJ whole genome shotgun (WGS) entry which is preliminary data.</text>
</comment>
<protein>
    <submittedName>
        <fullName evidence="1">Universal stress protein UspA</fullName>
    </submittedName>
</protein>